<keyword evidence="11" id="KW-0547">Nucleotide-binding</keyword>
<protein>
    <recommendedName>
        <fullName evidence="18">Glycoprotein-N-acetylgalactosamine 3-beta-galactosyltransferase 1</fullName>
        <ecNumber evidence="6">2.4.1.122</ecNumber>
    </recommendedName>
    <alternativeName>
        <fullName evidence="20">Core 1 O-glycan T-synthase</fullName>
    </alternativeName>
    <alternativeName>
        <fullName evidence="21">Core 1 UDP-galactose:N-acetylgalactosamine-alpha-R beta 1,3-galactosyltransferase 1</fullName>
    </alternativeName>
    <alternativeName>
        <fullName evidence="19">Core 1 beta1,3-galactosyltransferase 1</fullName>
    </alternativeName>
</protein>
<gene>
    <name evidence="25" type="ORF">CLUMA_CG002914</name>
</gene>
<evidence type="ECO:0000256" key="20">
    <source>
        <dbReference type="ARBA" id="ARBA00042009"/>
    </source>
</evidence>
<evidence type="ECO:0000256" key="22">
    <source>
        <dbReference type="ARBA" id="ARBA00059245"/>
    </source>
</evidence>
<evidence type="ECO:0000313" key="25">
    <source>
        <dbReference type="EMBL" id="CRK89153.1"/>
    </source>
</evidence>
<keyword evidence="16" id="KW-0325">Glycoprotein</keyword>
<dbReference type="PANTHER" id="PTHR23033:SF14">
    <property type="entry name" value="GLYCOPROTEIN-N-ACETYLGALACTOSAMINE 3-BETA-GALACTOSYLTRANSFERASE 1-RELATED"/>
    <property type="match status" value="1"/>
</dbReference>
<feature type="domain" description="Fringe-like glycosyltransferase" evidence="24">
    <location>
        <begin position="110"/>
        <end position="274"/>
    </location>
</feature>
<dbReference type="Proteomes" id="UP000183832">
    <property type="component" value="Unassembled WGS sequence"/>
</dbReference>
<comment type="similarity">
    <text evidence="4">Belongs to the glycosyltransferase 31 family. Beta3-Gal-T subfamily.</text>
</comment>
<organism evidence="25 26">
    <name type="scientific">Clunio marinus</name>
    <dbReference type="NCBI Taxonomy" id="568069"/>
    <lineage>
        <taxon>Eukaryota</taxon>
        <taxon>Metazoa</taxon>
        <taxon>Ecdysozoa</taxon>
        <taxon>Arthropoda</taxon>
        <taxon>Hexapoda</taxon>
        <taxon>Insecta</taxon>
        <taxon>Pterygota</taxon>
        <taxon>Neoptera</taxon>
        <taxon>Endopterygota</taxon>
        <taxon>Diptera</taxon>
        <taxon>Nematocera</taxon>
        <taxon>Chironomoidea</taxon>
        <taxon>Chironomidae</taxon>
        <taxon>Clunio</taxon>
    </lineage>
</organism>
<keyword evidence="17" id="KW-0464">Manganese</keyword>
<keyword evidence="8" id="KW-0808">Transferase</keyword>
<dbReference type="InterPro" id="IPR026050">
    <property type="entry name" value="C1GALT1/C1GALT1_chp1"/>
</dbReference>
<dbReference type="PANTHER" id="PTHR23033">
    <property type="entry name" value="BETA1,3-GALACTOSYLTRANSFERASE"/>
    <property type="match status" value="1"/>
</dbReference>
<evidence type="ECO:0000259" key="24">
    <source>
        <dbReference type="Pfam" id="PF02434"/>
    </source>
</evidence>
<evidence type="ECO:0000256" key="18">
    <source>
        <dbReference type="ARBA" id="ARBA00040898"/>
    </source>
</evidence>
<keyword evidence="7" id="KW-0328">Glycosyltransferase</keyword>
<dbReference type="InterPro" id="IPR003378">
    <property type="entry name" value="Fringe-like_glycosylTrfase"/>
</dbReference>
<evidence type="ECO:0000256" key="3">
    <source>
        <dbReference type="ARBA" id="ARBA00004922"/>
    </source>
</evidence>
<keyword evidence="13 23" id="KW-1133">Transmembrane helix</keyword>
<feature type="transmembrane region" description="Helical" evidence="23">
    <location>
        <begin position="28"/>
        <end position="47"/>
    </location>
</feature>
<evidence type="ECO:0000256" key="13">
    <source>
        <dbReference type="ARBA" id="ARBA00022989"/>
    </source>
</evidence>
<proteinExistence type="inferred from homology"/>
<keyword evidence="10" id="KW-0479">Metal-binding</keyword>
<name>A0A1J1HSI3_9DIPT</name>
<keyword evidence="12" id="KW-0735">Signal-anchor</keyword>
<evidence type="ECO:0000256" key="12">
    <source>
        <dbReference type="ARBA" id="ARBA00022968"/>
    </source>
</evidence>
<evidence type="ECO:0000256" key="4">
    <source>
        <dbReference type="ARBA" id="ARBA00006462"/>
    </source>
</evidence>
<evidence type="ECO:0000256" key="6">
    <source>
        <dbReference type="ARBA" id="ARBA00012557"/>
    </source>
</evidence>
<evidence type="ECO:0000256" key="15">
    <source>
        <dbReference type="ARBA" id="ARBA00023157"/>
    </source>
</evidence>
<evidence type="ECO:0000256" key="1">
    <source>
        <dbReference type="ARBA" id="ARBA00001936"/>
    </source>
</evidence>
<keyword evidence="26" id="KW-1185">Reference proteome</keyword>
<evidence type="ECO:0000256" key="14">
    <source>
        <dbReference type="ARBA" id="ARBA00023136"/>
    </source>
</evidence>
<sequence length="393" mass="45034">MKFSDVKYKLMNGEVPTLRSHGPAARKFNVVTLFFGVALGFFLAILMEFSPNRSFSKSDYAPMHGDPHFGHDLSNAFGPEGDVGFHEIHDDTHAYENTTVARQLYNEVKILCWVMTSPKNHKKKAIHVKKTWGKRCNKILFMSSTKDPELDSVALPVSEGRNNLWAKTKEAFKYVYQHHLDEADWILKADDDTYVVVENLRFMLYQYSPSQPIYFGCKFKPYVKQGYMSGGAGYVLSRQAVIRFVEEGIPDKSKCRQDADGAEDVELGRCLEKVNVIAGDSRDSNGRGRFFPFVPEHHLIPGHVDKNFWYWKYIYYDSKEGMDCCSDNAISFHYVSPNQMYVLEYLIYHLRPYGLITNPQPLPKRISLVELVKDASLPARTDDNTSDKSKADE</sequence>
<evidence type="ECO:0000256" key="21">
    <source>
        <dbReference type="ARBA" id="ARBA00043065"/>
    </source>
</evidence>
<keyword evidence="9 23" id="KW-0812">Transmembrane</keyword>
<keyword evidence="14 23" id="KW-0472">Membrane</keyword>
<dbReference type="OrthoDB" id="414175at2759"/>
<comment type="subunit">
    <text evidence="5">Homodimer; disulfide-linked.</text>
</comment>
<dbReference type="STRING" id="568069.A0A1J1HSI3"/>
<reference evidence="25 26" key="1">
    <citation type="submission" date="2015-04" db="EMBL/GenBank/DDBJ databases">
        <authorList>
            <person name="Syromyatnikov M.Y."/>
            <person name="Popov V.N."/>
        </authorList>
    </citation>
    <scope>NUCLEOTIDE SEQUENCE [LARGE SCALE GENOMIC DNA]</scope>
</reference>
<dbReference type="Pfam" id="PF02434">
    <property type="entry name" value="Fringe"/>
    <property type="match status" value="1"/>
</dbReference>
<evidence type="ECO:0000256" key="11">
    <source>
        <dbReference type="ARBA" id="ARBA00022741"/>
    </source>
</evidence>
<dbReference type="GO" id="GO:0030145">
    <property type="term" value="F:manganese ion binding"/>
    <property type="evidence" value="ECO:0007669"/>
    <property type="project" value="UniProtKB-ARBA"/>
</dbReference>
<dbReference type="GO" id="GO:0016263">
    <property type="term" value="F:glycoprotein-N-acetylgalactosamine 3-beta-galactosyltransferase activity"/>
    <property type="evidence" value="ECO:0007669"/>
    <property type="project" value="UniProtKB-EC"/>
</dbReference>
<dbReference type="EC" id="2.4.1.122" evidence="6"/>
<dbReference type="UniPathway" id="UPA00378"/>
<comment type="subcellular location">
    <subcellularLocation>
        <location evidence="2">Membrane</location>
        <topology evidence="2">Single-pass type II membrane protein</topology>
    </subcellularLocation>
</comment>
<dbReference type="EMBL" id="CVRI01000011">
    <property type="protein sequence ID" value="CRK89153.1"/>
    <property type="molecule type" value="Genomic_DNA"/>
</dbReference>
<evidence type="ECO:0000256" key="9">
    <source>
        <dbReference type="ARBA" id="ARBA00022692"/>
    </source>
</evidence>
<comment type="pathway">
    <text evidence="3">Protein modification; protein glycosylation.</text>
</comment>
<evidence type="ECO:0000256" key="16">
    <source>
        <dbReference type="ARBA" id="ARBA00023180"/>
    </source>
</evidence>
<dbReference type="AlphaFoldDB" id="A0A1J1HSI3"/>
<dbReference type="FunFam" id="3.90.550.50:FF:000017">
    <property type="entry name" value="Glycoprotein-N-acetylgalactosamine 3-beta-galactosyltransferase 1"/>
    <property type="match status" value="1"/>
</dbReference>
<evidence type="ECO:0000256" key="8">
    <source>
        <dbReference type="ARBA" id="ARBA00022679"/>
    </source>
</evidence>
<evidence type="ECO:0000256" key="5">
    <source>
        <dbReference type="ARBA" id="ARBA00011748"/>
    </source>
</evidence>
<evidence type="ECO:0000256" key="19">
    <source>
        <dbReference type="ARBA" id="ARBA00041226"/>
    </source>
</evidence>
<dbReference type="Gene3D" id="3.90.550.50">
    <property type="match status" value="1"/>
</dbReference>
<evidence type="ECO:0000256" key="7">
    <source>
        <dbReference type="ARBA" id="ARBA00022676"/>
    </source>
</evidence>
<comment type="cofactor">
    <cofactor evidence="1">
        <name>Mn(2+)</name>
        <dbReference type="ChEBI" id="CHEBI:29035"/>
    </cofactor>
</comment>
<evidence type="ECO:0000256" key="17">
    <source>
        <dbReference type="ARBA" id="ARBA00023211"/>
    </source>
</evidence>
<comment type="function">
    <text evidence="22">Glycosyltransferase that generates the core 1 O-glycan Gal-beta1-3GalNAc-alpha1-Ser/Thr (T antigen), which is a precursor for many extended O-glycans in glycoproteins.</text>
</comment>
<evidence type="ECO:0000256" key="23">
    <source>
        <dbReference type="SAM" id="Phobius"/>
    </source>
</evidence>
<accession>A0A1J1HSI3</accession>
<keyword evidence="15" id="KW-1015">Disulfide bond</keyword>
<dbReference type="GO" id="GO:0016020">
    <property type="term" value="C:membrane"/>
    <property type="evidence" value="ECO:0007669"/>
    <property type="project" value="UniProtKB-SubCell"/>
</dbReference>
<evidence type="ECO:0000313" key="26">
    <source>
        <dbReference type="Proteomes" id="UP000183832"/>
    </source>
</evidence>
<evidence type="ECO:0000256" key="2">
    <source>
        <dbReference type="ARBA" id="ARBA00004606"/>
    </source>
</evidence>
<evidence type="ECO:0000256" key="10">
    <source>
        <dbReference type="ARBA" id="ARBA00022723"/>
    </source>
</evidence>
<dbReference type="GO" id="GO:0000166">
    <property type="term" value="F:nucleotide binding"/>
    <property type="evidence" value="ECO:0007669"/>
    <property type="project" value="UniProtKB-KW"/>
</dbReference>